<name>A0A1E2USF5_9GAMM</name>
<evidence type="ECO:0000313" key="2">
    <source>
        <dbReference type="Proteomes" id="UP000094849"/>
    </source>
</evidence>
<dbReference type="EMBL" id="LVJZ01000003">
    <property type="protein sequence ID" value="ODB97581.1"/>
    <property type="molecule type" value="Genomic_DNA"/>
</dbReference>
<gene>
    <name evidence="1" type="ORF">A3196_12925</name>
</gene>
<accession>A0A1E2USF5</accession>
<organism evidence="1 2">
    <name type="scientific">Candidatus Thiodiazotropha endoloripes</name>
    <dbReference type="NCBI Taxonomy" id="1818881"/>
    <lineage>
        <taxon>Bacteria</taxon>
        <taxon>Pseudomonadati</taxon>
        <taxon>Pseudomonadota</taxon>
        <taxon>Gammaproteobacteria</taxon>
        <taxon>Chromatiales</taxon>
        <taxon>Sedimenticolaceae</taxon>
        <taxon>Candidatus Thiodiazotropha</taxon>
    </lineage>
</organism>
<dbReference type="Proteomes" id="UP000094849">
    <property type="component" value="Unassembled WGS sequence"/>
</dbReference>
<evidence type="ECO:0000313" key="1">
    <source>
        <dbReference type="EMBL" id="ODB97581.1"/>
    </source>
</evidence>
<keyword evidence="2" id="KW-1185">Reference proteome</keyword>
<protein>
    <submittedName>
        <fullName evidence="1">Uncharacterized protein</fullName>
    </submittedName>
</protein>
<comment type="caution">
    <text evidence="1">The sequence shown here is derived from an EMBL/GenBank/DDBJ whole genome shotgun (WGS) entry which is preliminary data.</text>
</comment>
<dbReference type="STRING" id="1818881.A3196_12925"/>
<sequence>MLPLEVMTRSMMPLAFIWFFATITFFWSERLSAESNSSFVLYPTELDAVVKFDGTKTRNGFESEEIEWQAGLRIAQMGYLLDPRIAWFLIDIEPLYTWTEVETDDTVEEYDGELFNYLLQTSLLQGTPGPFGLDLSAQKNTSLNTGSLGSRFDTDIESFAATLNWKNSAFPMSLSYEEKTLDEEFRSSLTNPVTERDELLKSWNLKGRSSKLSVHLTHDELDDRIISRNQDYELDRANISHHLLWGRNSQLDSNLNYSDRTGFNANERLTVSESARIQHLDNVHSRTSYHYQSTEQTIENTEHGGRFELHHRLYNNLNSMGYANLNKRESDDLEEDKWRVGLETRYTKNKLLGAHISAGVRASYQETDRVSTLGTIDVIDESQSVPFTGAILLEQRFIITSTIVVTDSDGITVYDENTDYTIIDLSGDLTQLQIVPGGRINSGDTILVSYDAEILPTQEFSTVFTNYHFTIDYDWVRLSHSDSKSDDKLIAGASESFLQNTRNTYTDLEFHFKPINIDTVIGAERRYTETGGFESTTYSFNQRFSWTPTARRGGQSINWSLNATQSFTEQDFLDTDLYRVDFIVNWQASRNLTIRPTISGWKRKDVGSAIAGGRKDDEFFTAGILAQWRYRKLDLDFKYNHDRREVTNSDNSDTTETNEDRLMITLRRRIL</sequence>
<reference evidence="1 2" key="1">
    <citation type="submission" date="2016-03" db="EMBL/GenBank/DDBJ databases">
        <title>Chemosynthetic sulphur-oxidizing symbionts of marine invertebrate animals are capable of nitrogen fixation.</title>
        <authorList>
            <person name="Petersen J.M."/>
            <person name="Kemper A."/>
            <person name="Gruber-Vodicka H."/>
            <person name="Cardini U."/>
            <person name="Geest Mvander."/>
            <person name="Kleiner M."/>
            <person name="Bulgheresi S."/>
            <person name="Fussmann M."/>
            <person name="Herbold C."/>
            <person name="Seah B.K.B."/>
            <person name="Antony C.Paul."/>
            <person name="Liu D."/>
            <person name="Belitz A."/>
            <person name="Weber M."/>
        </authorList>
    </citation>
    <scope>NUCLEOTIDE SEQUENCE [LARGE SCALE GENOMIC DNA]</scope>
    <source>
        <strain evidence="1">G_D</strain>
    </source>
</reference>
<proteinExistence type="predicted"/>
<dbReference type="AlphaFoldDB" id="A0A1E2USF5"/>